<dbReference type="InterPro" id="IPR035919">
    <property type="entry name" value="EAL_sf"/>
</dbReference>
<feature type="region of interest" description="Disordered" evidence="1">
    <location>
        <begin position="1"/>
        <end position="30"/>
    </location>
</feature>
<dbReference type="InterPro" id="IPR043128">
    <property type="entry name" value="Rev_trsase/Diguanyl_cyclase"/>
</dbReference>
<dbReference type="InterPro" id="IPR001633">
    <property type="entry name" value="EAL_dom"/>
</dbReference>
<dbReference type="Proteomes" id="UP001523392">
    <property type="component" value="Unassembled WGS sequence"/>
</dbReference>
<dbReference type="InterPro" id="IPR052155">
    <property type="entry name" value="Biofilm_reg_signaling"/>
</dbReference>
<feature type="domain" description="PAS" evidence="3">
    <location>
        <begin position="162"/>
        <end position="226"/>
    </location>
</feature>
<accession>A0ABT1DBM3</accession>
<name>A0ABT1DBM3_9PROT</name>
<dbReference type="InterPro" id="IPR029787">
    <property type="entry name" value="Nucleotide_cyclase"/>
</dbReference>
<evidence type="ECO:0000313" key="5">
    <source>
        <dbReference type="EMBL" id="MCO6418365.1"/>
    </source>
</evidence>
<dbReference type="InterPro" id="IPR000160">
    <property type="entry name" value="GGDEF_dom"/>
</dbReference>
<feature type="compositionally biased region" description="Basic and acidic residues" evidence="1">
    <location>
        <begin position="20"/>
        <end position="30"/>
    </location>
</feature>
<evidence type="ECO:0000256" key="1">
    <source>
        <dbReference type="SAM" id="MobiDB-lite"/>
    </source>
</evidence>
<dbReference type="Pfam" id="PF00990">
    <property type="entry name" value="GGDEF"/>
    <property type="match status" value="1"/>
</dbReference>
<feature type="domain" description="EAL" evidence="2">
    <location>
        <begin position="452"/>
        <end position="695"/>
    </location>
</feature>
<dbReference type="SUPFAM" id="SSF141868">
    <property type="entry name" value="EAL domain-like"/>
    <property type="match status" value="1"/>
</dbReference>
<dbReference type="NCBIfam" id="TIGR00229">
    <property type="entry name" value="sensory_box"/>
    <property type="match status" value="1"/>
</dbReference>
<dbReference type="PANTHER" id="PTHR44757:SF2">
    <property type="entry name" value="BIOFILM ARCHITECTURE MAINTENANCE PROTEIN MBAA"/>
    <property type="match status" value="1"/>
</dbReference>
<feature type="compositionally biased region" description="Basic residues" evidence="1">
    <location>
        <begin position="1"/>
        <end position="10"/>
    </location>
</feature>
<comment type="caution">
    <text evidence="5">The sequence shown here is derived from an EMBL/GenBank/DDBJ whole genome shotgun (WGS) entry which is preliminary data.</text>
</comment>
<evidence type="ECO:0000313" key="6">
    <source>
        <dbReference type="Proteomes" id="UP001523392"/>
    </source>
</evidence>
<proteinExistence type="predicted"/>
<sequence length="705" mass="76565">MPRPPSRRGAPRTDQMNARPETDPARLTPDREVEDFYETAPCGFVTLDLQGTILQANATFLNWIGRRKDRGLTLREVLAPASRVVLDLQSLDSLPSQGETHAIALELLRAEGGRLPVLAWFRRAERPGEPPLLRATLFDATERRRYERELLAARRAAEDAASRLSVVLESTTDGVVLVGPDWRIAYANQRAAALLGHALEEGADFRTSFPQDLDGAFATHCAAAMEGQNGSGTEGWLPDGTCLWLQPHPATGGGIAVFFRDLSRTKALEQDRDRDRARIEYLATHEPLTELPNRQHFAERAEHLLRDGHLGAALILLDITRFRRVNETLGRPVGDLLLRAVAGRLRTALRPGDLLGRLGGDQFGVLLPGGREGSGHDLEAVAAGLAGRLVQTLGASYSLGPHQVEGGAAGGIAVARGGQPFEALLDAAELALSEAKQRGRGSIAVHDPRMGHEGDLAFTLREALAAGEFILHYQPVFAARSGLLRGYEALLRWRRPDRGTLAPQRFINAAEASGFIVPLGAFVLDRACGDAAMWEDKQLRVAVNVSLEQLRHPGFVGAVARALRRSGLHPSRLELEVSERGALAHGSDSVATLRALHALGVKVAMDDFGTGATQLSYLRLFPFDRLKIDRSFVRQVATEPRELAIVQGIVDMCSRLGIATTAEGVETEAQRRALAEVGCEELQGYLLGVPQPMEGNREPPILPVI</sequence>
<dbReference type="Gene3D" id="3.30.70.270">
    <property type="match status" value="1"/>
</dbReference>
<evidence type="ECO:0000259" key="2">
    <source>
        <dbReference type="SMART" id="SM00052"/>
    </source>
</evidence>
<reference evidence="5 6" key="1">
    <citation type="submission" date="2021-12" db="EMBL/GenBank/DDBJ databases">
        <title>Siccirubricoccus leaddurans sp. nov., a high concentration Zn2+ tolerance bacterium.</title>
        <authorList>
            <person name="Cao Y."/>
        </authorList>
    </citation>
    <scope>NUCLEOTIDE SEQUENCE [LARGE SCALE GENOMIC DNA]</scope>
    <source>
        <strain evidence="5 6">KC 17139</strain>
    </source>
</reference>
<dbReference type="EMBL" id="JAFIRR010000126">
    <property type="protein sequence ID" value="MCO6418365.1"/>
    <property type="molecule type" value="Genomic_DNA"/>
</dbReference>
<dbReference type="SMART" id="SM00267">
    <property type="entry name" value="GGDEF"/>
    <property type="match status" value="1"/>
</dbReference>
<dbReference type="RefSeq" id="WP_252954992.1">
    <property type="nucleotide sequence ID" value="NZ_JAFIRR010000126.1"/>
</dbReference>
<dbReference type="SMART" id="SM00091">
    <property type="entry name" value="PAS"/>
    <property type="match status" value="2"/>
</dbReference>
<keyword evidence="6" id="KW-1185">Reference proteome</keyword>
<dbReference type="SUPFAM" id="SSF55785">
    <property type="entry name" value="PYP-like sensor domain (PAS domain)"/>
    <property type="match status" value="2"/>
</dbReference>
<feature type="domain" description="GGDEF" evidence="4">
    <location>
        <begin position="272"/>
        <end position="446"/>
    </location>
</feature>
<dbReference type="SUPFAM" id="SSF55073">
    <property type="entry name" value="Nucleotide cyclase"/>
    <property type="match status" value="1"/>
</dbReference>
<dbReference type="SMART" id="SM00052">
    <property type="entry name" value="EAL"/>
    <property type="match status" value="1"/>
</dbReference>
<dbReference type="Pfam" id="PF00563">
    <property type="entry name" value="EAL"/>
    <property type="match status" value="1"/>
</dbReference>
<dbReference type="CDD" id="cd01948">
    <property type="entry name" value="EAL"/>
    <property type="match status" value="1"/>
</dbReference>
<dbReference type="CDD" id="cd00130">
    <property type="entry name" value="PAS"/>
    <property type="match status" value="1"/>
</dbReference>
<dbReference type="Gene3D" id="3.30.450.20">
    <property type="entry name" value="PAS domain"/>
    <property type="match status" value="2"/>
</dbReference>
<dbReference type="InterPro" id="IPR000014">
    <property type="entry name" value="PAS"/>
</dbReference>
<evidence type="ECO:0000259" key="4">
    <source>
        <dbReference type="SMART" id="SM00267"/>
    </source>
</evidence>
<dbReference type="PANTHER" id="PTHR44757">
    <property type="entry name" value="DIGUANYLATE CYCLASE DGCP"/>
    <property type="match status" value="1"/>
</dbReference>
<protein>
    <submittedName>
        <fullName evidence="5">EAL domain-containing protein</fullName>
    </submittedName>
</protein>
<organism evidence="5 6">
    <name type="scientific">Siccirubricoccus soli</name>
    <dbReference type="NCBI Taxonomy" id="2899147"/>
    <lineage>
        <taxon>Bacteria</taxon>
        <taxon>Pseudomonadati</taxon>
        <taxon>Pseudomonadota</taxon>
        <taxon>Alphaproteobacteria</taxon>
        <taxon>Acetobacterales</taxon>
        <taxon>Roseomonadaceae</taxon>
        <taxon>Siccirubricoccus</taxon>
    </lineage>
</organism>
<dbReference type="Pfam" id="PF13188">
    <property type="entry name" value="PAS_8"/>
    <property type="match status" value="1"/>
</dbReference>
<feature type="domain" description="PAS" evidence="3">
    <location>
        <begin position="31"/>
        <end position="96"/>
    </location>
</feature>
<dbReference type="NCBIfam" id="TIGR00254">
    <property type="entry name" value="GGDEF"/>
    <property type="match status" value="1"/>
</dbReference>
<dbReference type="InterPro" id="IPR035965">
    <property type="entry name" value="PAS-like_dom_sf"/>
</dbReference>
<evidence type="ECO:0000259" key="3">
    <source>
        <dbReference type="SMART" id="SM00091"/>
    </source>
</evidence>
<dbReference type="Gene3D" id="3.20.20.450">
    <property type="entry name" value="EAL domain"/>
    <property type="match status" value="1"/>
</dbReference>
<gene>
    <name evidence="5" type="ORF">JYK14_19660</name>
</gene>
<dbReference type="CDD" id="cd01949">
    <property type="entry name" value="GGDEF"/>
    <property type="match status" value="1"/>
</dbReference>